<dbReference type="AlphaFoldDB" id="A0A9P4WWN9"/>
<accession>A0A9P4WWN9</accession>
<dbReference type="OrthoDB" id="2958217at2759"/>
<organism evidence="2 3">
    <name type="scientific">Didymella heteroderae</name>
    <dbReference type="NCBI Taxonomy" id="1769908"/>
    <lineage>
        <taxon>Eukaryota</taxon>
        <taxon>Fungi</taxon>
        <taxon>Dikarya</taxon>
        <taxon>Ascomycota</taxon>
        <taxon>Pezizomycotina</taxon>
        <taxon>Dothideomycetes</taxon>
        <taxon>Pleosporomycetidae</taxon>
        <taxon>Pleosporales</taxon>
        <taxon>Pleosporineae</taxon>
        <taxon>Didymellaceae</taxon>
        <taxon>Didymella</taxon>
    </lineage>
</organism>
<dbReference type="EMBL" id="SWKV01000012">
    <property type="protein sequence ID" value="KAF3043498.1"/>
    <property type="molecule type" value="Genomic_DNA"/>
</dbReference>
<evidence type="ECO:0000313" key="2">
    <source>
        <dbReference type="EMBL" id="KAF3043498.1"/>
    </source>
</evidence>
<dbReference type="Pfam" id="PF06985">
    <property type="entry name" value="HET"/>
    <property type="match status" value="1"/>
</dbReference>
<dbReference type="InterPro" id="IPR010730">
    <property type="entry name" value="HET"/>
</dbReference>
<protein>
    <recommendedName>
        <fullName evidence="1">Heterokaryon incompatibility domain-containing protein</fullName>
    </recommendedName>
</protein>
<dbReference type="PANTHER" id="PTHR33112:SF16">
    <property type="entry name" value="HETEROKARYON INCOMPATIBILITY DOMAIN-CONTAINING PROTEIN"/>
    <property type="match status" value="1"/>
</dbReference>
<feature type="domain" description="Heterokaryon incompatibility" evidence="1">
    <location>
        <begin position="11"/>
        <end position="131"/>
    </location>
</feature>
<gene>
    <name evidence="2" type="ORF">E8E12_009752</name>
</gene>
<dbReference type="PANTHER" id="PTHR33112">
    <property type="entry name" value="DOMAIN PROTEIN, PUTATIVE-RELATED"/>
    <property type="match status" value="1"/>
</dbReference>
<reference evidence="2" key="1">
    <citation type="submission" date="2019-04" db="EMBL/GenBank/DDBJ databases">
        <title>Sequencing of skin fungus with MAO and IRED activity.</title>
        <authorList>
            <person name="Marsaioli A.J."/>
            <person name="Bonatto J.M.C."/>
            <person name="Reis Junior O."/>
        </authorList>
    </citation>
    <scope>NUCLEOTIDE SEQUENCE</scope>
    <source>
        <strain evidence="2">28M1</strain>
    </source>
</reference>
<keyword evidence="3" id="KW-1185">Reference proteome</keyword>
<sequence>MAAFEKAIPSERLSTVFTDAIDVTRRAGIHYLWIDSLCILQDSKDDWAHESALMGDVYKYGHLNIAATADAEGGDGLFADRHRCVSRPGHVTTNWTHISNAQYIWTSSEQAWTPPSATENGIQSRGWILQESYLSPRTIHFSDWQLQWECRHGFTAEAWPFRFPDMVVGPYLPQAVESVKMQLGSDLAALDIHFKWASLVRRYMGCQLTRETDRLIAFSAIAREFATVMNDTYVAGLWKNEIVSQLDWSVHERHRKFTHPTGYIAPSWSWASVGAKIQFPARHMTSIPNEMLPLVQVVEAFVDPEFDEFGALRGGRLLVRGLLGKAVTAVIAKPPESMDHTEDAWVGLRESKSGLLPPEVISEGIESFTTKFSSKVHFDTLELSRIDHRTLLLPTLSIKSYGDARIVGVMLQEVEGQSSMYERVGRFELGISLHDNRDLDMDYDMDDLDEDDSFDGWELHPDHPNYDTRKYWMWDLLWRTFAGDSQSLFYYDAETDEYRLRSLGDVRAMYII</sequence>
<name>A0A9P4WWN9_9PLEO</name>
<proteinExistence type="predicted"/>
<evidence type="ECO:0000259" key="1">
    <source>
        <dbReference type="Pfam" id="PF06985"/>
    </source>
</evidence>
<evidence type="ECO:0000313" key="3">
    <source>
        <dbReference type="Proteomes" id="UP000758155"/>
    </source>
</evidence>
<comment type="caution">
    <text evidence="2">The sequence shown here is derived from an EMBL/GenBank/DDBJ whole genome shotgun (WGS) entry which is preliminary data.</text>
</comment>
<dbReference type="Proteomes" id="UP000758155">
    <property type="component" value="Unassembled WGS sequence"/>
</dbReference>